<evidence type="ECO:0000256" key="1">
    <source>
        <dbReference type="SAM" id="Phobius"/>
    </source>
</evidence>
<comment type="caution">
    <text evidence="2">The sequence shown here is derived from an EMBL/GenBank/DDBJ whole genome shotgun (WGS) entry which is preliminary data.</text>
</comment>
<keyword evidence="1" id="KW-1133">Transmembrane helix</keyword>
<proteinExistence type="predicted"/>
<dbReference type="RefSeq" id="WP_160634384.1">
    <property type="nucleotide sequence ID" value="NZ_WWNE01000018.1"/>
</dbReference>
<keyword evidence="1" id="KW-0812">Transmembrane</keyword>
<gene>
    <name evidence="2" type="ORF">GQN54_15035</name>
</gene>
<dbReference type="EMBL" id="WWNE01000018">
    <property type="protein sequence ID" value="NBG67440.1"/>
    <property type="molecule type" value="Genomic_DNA"/>
</dbReference>
<dbReference type="AlphaFoldDB" id="A0A6N9NQ70"/>
<dbReference type="Proteomes" id="UP000470771">
    <property type="component" value="Unassembled WGS sequence"/>
</dbReference>
<keyword evidence="1" id="KW-0472">Membrane</keyword>
<feature type="transmembrane region" description="Helical" evidence="1">
    <location>
        <begin position="274"/>
        <end position="293"/>
    </location>
</feature>
<feature type="transmembrane region" description="Helical" evidence="1">
    <location>
        <begin position="64"/>
        <end position="92"/>
    </location>
</feature>
<evidence type="ECO:0000313" key="2">
    <source>
        <dbReference type="EMBL" id="NBG67440.1"/>
    </source>
</evidence>
<organism evidence="2 3">
    <name type="scientific">Acidiluteibacter ferrifornacis</name>
    <dbReference type="NCBI Taxonomy" id="2692424"/>
    <lineage>
        <taxon>Bacteria</taxon>
        <taxon>Pseudomonadati</taxon>
        <taxon>Bacteroidota</taxon>
        <taxon>Flavobacteriia</taxon>
        <taxon>Flavobacteriales</taxon>
        <taxon>Cryomorphaceae</taxon>
        <taxon>Acidiluteibacter</taxon>
    </lineage>
</organism>
<keyword evidence="3" id="KW-1185">Reference proteome</keyword>
<feature type="transmembrane region" description="Helical" evidence="1">
    <location>
        <begin position="197"/>
        <end position="218"/>
    </location>
</feature>
<evidence type="ECO:0008006" key="4">
    <source>
        <dbReference type="Google" id="ProtNLM"/>
    </source>
</evidence>
<evidence type="ECO:0000313" key="3">
    <source>
        <dbReference type="Proteomes" id="UP000470771"/>
    </source>
</evidence>
<protein>
    <recommendedName>
        <fullName evidence="4">Glycosyltransferase RgtA/B/C/D-like domain-containing protein</fullName>
    </recommendedName>
</protein>
<accession>A0A6N9NQ70</accession>
<feature type="transmembrane region" description="Helical" evidence="1">
    <location>
        <begin position="334"/>
        <end position="350"/>
    </location>
</feature>
<sequence>MFKIIDVKRVLILCFLGSLFRIIYGLRYEPWLLAPDHSAWELIIEKGVFRYDHLIHYPHEGGTILVSLISLLVEFVTDFSSLAISAILIDFVVRFLQISVVEKVFGKSIGLLFGVWTIFSTPTIIPWGVLNFGLHSISSVFPFLLILFFSQKEQSIKQNLCAGIFLGLTVWFSYSNLILIPAFFIFKLFEPNKTRNLFYALLSLIGVLIFHLMVRAFFDAGFHLSQIGLMSIRGESFSLTEIDFLDRLTSLPRIIANSGIALEDPLIPVKASRLIYYLYGVLSIVGFYAIYKREIINQSIYFICGVVILFLLSYIFSPFFHLEKSIHFISFRHLTYILPLIALIIINGLAPLKQRWMVITFFGFRFFSIYSNVYNEKTTSGCHQ</sequence>
<feature type="transmembrane region" description="Helical" evidence="1">
    <location>
        <begin position="161"/>
        <end position="185"/>
    </location>
</feature>
<feature type="transmembrane region" description="Helical" evidence="1">
    <location>
        <begin position="299"/>
        <end position="322"/>
    </location>
</feature>
<feature type="transmembrane region" description="Helical" evidence="1">
    <location>
        <begin position="104"/>
        <end position="125"/>
    </location>
</feature>
<reference evidence="2 3" key="1">
    <citation type="submission" date="2019-12" db="EMBL/GenBank/DDBJ databases">
        <authorList>
            <person name="Zhao J."/>
        </authorList>
    </citation>
    <scope>NUCLEOTIDE SEQUENCE [LARGE SCALE GENOMIC DNA]</scope>
    <source>
        <strain evidence="2 3">S-15</strain>
    </source>
</reference>
<name>A0A6N9NQ70_9FLAO</name>